<accession>A0A8J3ZDR5</accession>
<dbReference type="InterPro" id="IPR010982">
    <property type="entry name" value="Lambda_DNA-bd_dom_sf"/>
</dbReference>
<feature type="domain" description="HTH cro/C1-type" evidence="1">
    <location>
        <begin position="26"/>
        <end position="81"/>
    </location>
</feature>
<dbReference type="RefSeq" id="WP_204007549.1">
    <property type="nucleotide sequence ID" value="NZ_BOPG01000075.1"/>
</dbReference>
<evidence type="ECO:0000313" key="3">
    <source>
        <dbReference type="Proteomes" id="UP000612585"/>
    </source>
</evidence>
<dbReference type="GO" id="GO:0003677">
    <property type="term" value="F:DNA binding"/>
    <property type="evidence" value="ECO:0007669"/>
    <property type="project" value="InterPro"/>
</dbReference>
<dbReference type="EMBL" id="BOPG01000075">
    <property type="protein sequence ID" value="GIJ62117.1"/>
    <property type="molecule type" value="Genomic_DNA"/>
</dbReference>
<organism evidence="2 3">
    <name type="scientific">Virgisporangium aurantiacum</name>
    <dbReference type="NCBI Taxonomy" id="175570"/>
    <lineage>
        <taxon>Bacteria</taxon>
        <taxon>Bacillati</taxon>
        <taxon>Actinomycetota</taxon>
        <taxon>Actinomycetes</taxon>
        <taxon>Micromonosporales</taxon>
        <taxon>Micromonosporaceae</taxon>
        <taxon>Virgisporangium</taxon>
    </lineage>
</organism>
<name>A0A8J3ZDR5_9ACTN</name>
<dbReference type="Pfam" id="PF13560">
    <property type="entry name" value="HTH_31"/>
    <property type="match status" value="1"/>
</dbReference>
<dbReference type="Gene3D" id="1.10.260.40">
    <property type="entry name" value="lambda repressor-like DNA-binding domains"/>
    <property type="match status" value="1"/>
</dbReference>
<proteinExistence type="predicted"/>
<dbReference type="Proteomes" id="UP000612585">
    <property type="component" value="Unassembled WGS sequence"/>
</dbReference>
<dbReference type="SUPFAM" id="SSF47413">
    <property type="entry name" value="lambda repressor-like DNA-binding domains"/>
    <property type="match status" value="1"/>
</dbReference>
<dbReference type="InterPro" id="IPR001387">
    <property type="entry name" value="Cro/C1-type_HTH"/>
</dbReference>
<protein>
    <recommendedName>
        <fullName evidence="1">HTH cro/C1-type domain-containing protein</fullName>
    </recommendedName>
</protein>
<comment type="caution">
    <text evidence="2">The sequence shown here is derived from an EMBL/GenBank/DDBJ whole genome shotgun (WGS) entry which is preliminary data.</text>
</comment>
<keyword evidence="3" id="KW-1185">Reference proteome</keyword>
<dbReference type="CDD" id="cd00093">
    <property type="entry name" value="HTH_XRE"/>
    <property type="match status" value="1"/>
</dbReference>
<reference evidence="2" key="1">
    <citation type="submission" date="2021-01" db="EMBL/GenBank/DDBJ databases">
        <title>Whole genome shotgun sequence of Virgisporangium aurantiacum NBRC 16421.</title>
        <authorList>
            <person name="Komaki H."/>
            <person name="Tamura T."/>
        </authorList>
    </citation>
    <scope>NUCLEOTIDE SEQUENCE</scope>
    <source>
        <strain evidence="2">NBRC 16421</strain>
    </source>
</reference>
<dbReference type="PROSITE" id="PS50943">
    <property type="entry name" value="HTH_CROC1"/>
    <property type="match status" value="1"/>
</dbReference>
<dbReference type="AlphaFoldDB" id="A0A8J3ZDR5"/>
<sequence>MDAADLLWTSAAIHAAVARDDPGTVIRLARRAADLNQTALGRLCGYSASTISRIERGQPPVHDIDVRRRIATALAIPPQYLGLAPAPKPKTPPLRVVHPPRPDLAVKVEQIPAVEGDDPVRRRDLLTGLTATAAVSTWPWPAAGASSANAEVTLDALLTAASVDAQPAPTVELTRALTAAQTAFTKCRYNDLAVRLPQLIAVTTASQNTATGTQRDNAATVLAGAYQLASELCIKLNDDALGWVLADRAMTVAQVSGRADSIASSTRTVAIAMRRAGHQDAAIDLLTRAAHGLDLRHRPPDGALAAYGSLLCTAAYSSAQRGNHAQAVELIDEAAEAAERLTTPHLSAGVAFSPTNVNIYKIAIFTALGDSATALRHASSVQPGVLPTPERHARFCIDTARAWERHSRPDRAHQALRAAERHAPQELRRPSVRDLISSLLYGPTPAPPGLRELATRVGAAR</sequence>
<dbReference type="SMART" id="SM00530">
    <property type="entry name" value="HTH_XRE"/>
    <property type="match status" value="1"/>
</dbReference>
<evidence type="ECO:0000313" key="2">
    <source>
        <dbReference type="EMBL" id="GIJ62117.1"/>
    </source>
</evidence>
<evidence type="ECO:0000259" key="1">
    <source>
        <dbReference type="PROSITE" id="PS50943"/>
    </source>
</evidence>
<gene>
    <name evidence="2" type="ORF">Vau01_096330</name>
</gene>